<name>A0A061ITM7_TRYRA</name>
<comment type="caution">
    <text evidence="3">The sequence shown here is derived from an EMBL/GenBank/DDBJ whole genome shotgun (WGS) entry which is preliminary data.</text>
</comment>
<feature type="region of interest" description="Disordered" evidence="1">
    <location>
        <begin position="18"/>
        <end position="45"/>
    </location>
</feature>
<sequence length="118" mass="13694">MGPTHPLLSTAVLVATRPDREKEEQAEVKKKKTQRHKRPFAATTTSAHKLQAHATPLFFFYFISFHSISPISLAFLRSLYMRRYPYFPPCVLFHLLIPPPSTPRAPTMATRIFLRRWS</sequence>
<evidence type="ECO:0000313" key="3">
    <source>
        <dbReference type="EMBL" id="ESL05126.1"/>
    </source>
</evidence>
<keyword evidence="2" id="KW-0472">Membrane</keyword>
<keyword evidence="2" id="KW-1133">Transmembrane helix</keyword>
<protein>
    <submittedName>
        <fullName evidence="3">Uncharacterized protein</fullName>
    </submittedName>
</protein>
<evidence type="ECO:0000256" key="2">
    <source>
        <dbReference type="SAM" id="Phobius"/>
    </source>
</evidence>
<feature type="transmembrane region" description="Helical" evidence="2">
    <location>
        <begin position="58"/>
        <end position="76"/>
    </location>
</feature>
<dbReference type="AlphaFoldDB" id="A0A061ITM7"/>
<gene>
    <name evidence="3" type="ORF">TRSC58_07254</name>
</gene>
<organism evidence="3 4">
    <name type="scientific">Trypanosoma rangeli SC58</name>
    <dbReference type="NCBI Taxonomy" id="429131"/>
    <lineage>
        <taxon>Eukaryota</taxon>
        <taxon>Discoba</taxon>
        <taxon>Euglenozoa</taxon>
        <taxon>Kinetoplastea</taxon>
        <taxon>Metakinetoplastina</taxon>
        <taxon>Trypanosomatida</taxon>
        <taxon>Trypanosomatidae</taxon>
        <taxon>Trypanosoma</taxon>
        <taxon>Herpetosoma</taxon>
    </lineage>
</organism>
<dbReference type="EMBL" id="AUPL01007302">
    <property type="protein sequence ID" value="ESL05126.1"/>
    <property type="molecule type" value="Genomic_DNA"/>
</dbReference>
<reference evidence="3 4" key="1">
    <citation type="submission" date="2013-07" db="EMBL/GenBank/DDBJ databases">
        <authorList>
            <person name="Stoco P.H."/>
            <person name="Wagner G."/>
            <person name="Gerber A."/>
            <person name="Zaha A."/>
            <person name="Thompson C."/>
            <person name="Bartholomeu D.C."/>
            <person name="Luckemeyer D.D."/>
            <person name="Bahia D."/>
            <person name="Loreto E."/>
            <person name="Prestes E.B."/>
            <person name="Lima F.M."/>
            <person name="Rodrigues-Luiz G."/>
            <person name="Vallejo G.A."/>
            <person name="Filho J.F."/>
            <person name="Monteiro K.M."/>
            <person name="Tyler K.M."/>
            <person name="de Almeida L.G."/>
            <person name="Ortiz M.F."/>
            <person name="Siervo M.A."/>
            <person name="de Moraes M.H."/>
            <person name="Cunha O.L."/>
            <person name="Mendonca-Neto R."/>
            <person name="Silva R."/>
            <person name="Teixeira S.M."/>
            <person name="Murta S.M."/>
            <person name="Sincero T.C."/>
            <person name="Mendes T.A."/>
            <person name="Urmenyi T.P."/>
            <person name="Silva V.G."/>
            <person name="da Rocha W.D."/>
            <person name="Andersson B."/>
            <person name="Romanha A.J."/>
            <person name="Steindel M."/>
            <person name="de Vasconcelos A.T."/>
            <person name="Grisard E.C."/>
        </authorList>
    </citation>
    <scope>NUCLEOTIDE SEQUENCE [LARGE SCALE GENOMIC DNA]</scope>
    <source>
        <strain evidence="3 4">SC58</strain>
    </source>
</reference>
<feature type="compositionally biased region" description="Basic residues" evidence="1">
    <location>
        <begin position="29"/>
        <end position="39"/>
    </location>
</feature>
<feature type="compositionally biased region" description="Basic and acidic residues" evidence="1">
    <location>
        <begin position="18"/>
        <end position="28"/>
    </location>
</feature>
<evidence type="ECO:0000313" key="4">
    <source>
        <dbReference type="Proteomes" id="UP000031737"/>
    </source>
</evidence>
<keyword evidence="2" id="KW-0812">Transmembrane</keyword>
<accession>A0A061ITM7</accession>
<dbReference type="VEuPathDB" id="TriTrypDB:TRSC58_07254"/>
<evidence type="ECO:0000256" key="1">
    <source>
        <dbReference type="SAM" id="MobiDB-lite"/>
    </source>
</evidence>
<proteinExistence type="predicted"/>
<dbReference type="Proteomes" id="UP000031737">
    <property type="component" value="Unassembled WGS sequence"/>
</dbReference>
<keyword evidence="4" id="KW-1185">Reference proteome</keyword>